<gene>
    <name evidence="2" type="ORF">EDD42_0556</name>
</gene>
<dbReference type="AlphaFoldDB" id="A0A3N2BZ17"/>
<comment type="caution">
    <text evidence="2">The sequence shown here is derived from an EMBL/GenBank/DDBJ whole genome shotgun (WGS) entry which is preliminary data.</text>
</comment>
<dbReference type="RefSeq" id="WP_159453388.1">
    <property type="nucleotide sequence ID" value="NZ_FXAP01000003.1"/>
</dbReference>
<organism evidence="2 3">
    <name type="scientific">Plantibacter flavus</name>
    <dbReference type="NCBI Taxonomy" id="150123"/>
    <lineage>
        <taxon>Bacteria</taxon>
        <taxon>Bacillati</taxon>
        <taxon>Actinomycetota</taxon>
        <taxon>Actinomycetes</taxon>
        <taxon>Micrococcales</taxon>
        <taxon>Microbacteriaceae</taxon>
        <taxon>Plantibacter</taxon>
    </lineage>
</organism>
<evidence type="ECO:0000256" key="1">
    <source>
        <dbReference type="SAM" id="MobiDB-lite"/>
    </source>
</evidence>
<reference evidence="2 3" key="1">
    <citation type="submission" date="2018-11" db="EMBL/GenBank/DDBJ databases">
        <title>Sequencing the genomes of 1000 actinobacteria strains.</title>
        <authorList>
            <person name="Klenk H.-P."/>
        </authorList>
    </citation>
    <scope>NUCLEOTIDE SEQUENCE [LARGE SCALE GENOMIC DNA]</scope>
    <source>
        <strain evidence="2 3">DSM 14012</strain>
    </source>
</reference>
<dbReference type="EMBL" id="RKHL01000001">
    <property type="protein sequence ID" value="ROR80515.1"/>
    <property type="molecule type" value="Genomic_DNA"/>
</dbReference>
<evidence type="ECO:0000313" key="3">
    <source>
        <dbReference type="Proteomes" id="UP000266915"/>
    </source>
</evidence>
<accession>A0A3N2BZ17</accession>
<name>A0A3N2BZ17_9MICO</name>
<evidence type="ECO:0000313" key="2">
    <source>
        <dbReference type="EMBL" id="ROR80515.1"/>
    </source>
</evidence>
<feature type="compositionally biased region" description="Acidic residues" evidence="1">
    <location>
        <begin position="1"/>
        <end position="12"/>
    </location>
</feature>
<sequence length="58" mass="5975">MSDPRDEMDDPIGDAQEAISRALPDNAPESDDPMAAPTVDDPGSEPGDGDPADQPGLL</sequence>
<feature type="region of interest" description="Disordered" evidence="1">
    <location>
        <begin position="1"/>
        <end position="58"/>
    </location>
</feature>
<keyword evidence="3" id="KW-1185">Reference proteome</keyword>
<proteinExistence type="predicted"/>
<dbReference type="Proteomes" id="UP000266915">
    <property type="component" value="Unassembled WGS sequence"/>
</dbReference>
<protein>
    <submittedName>
        <fullName evidence="2">Uncharacterized protein</fullName>
    </submittedName>
</protein>